<comment type="caution">
    <text evidence="2">The sequence shown here is derived from an EMBL/GenBank/DDBJ whole genome shotgun (WGS) entry which is preliminary data.</text>
</comment>
<evidence type="ECO:0000313" key="3">
    <source>
        <dbReference type="Proteomes" id="UP000886602"/>
    </source>
</evidence>
<proteinExistence type="predicted"/>
<accession>A0A9D7I8U6</accession>
<evidence type="ECO:0008006" key="4">
    <source>
        <dbReference type="Google" id="ProtNLM"/>
    </source>
</evidence>
<reference evidence="2" key="1">
    <citation type="submission" date="2020-10" db="EMBL/GenBank/DDBJ databases">
        <title>Connecting structure to function with the recovery of over 1000 high-quality activated sludge metagenome-assembled genomes encoding full-length rRNA genes using long-read sequencing.</title>
        <authorList>
            <person name="Singleton C.M."/>
            <person name="Petriglieri F."/>
            <person name="Kristensen J.M."/>
            <person name="Kirkegaard R.H."/>
            <person name="Michaelsen T.Y."/>
            <person name="Andersen M.H."/>
            <person name="Karst S.M."/>
            <person name="Dueholm M.S."/>
            <person name="Nielsen P.H."/>
            <person name="Albertsen M."/>
        </authorList>
    </citation>
    <scope>NUCLEOTIDE SEQUENCE</scope>
    <source>
        <strain evidence="2">EsbW_18-Q3-R4-48_MAXAC.044</strain>
    </source>
</reference>
<dbReference type="Proteomes" id="UP000886602">
    <property type="component" value="Unassembled WGS sequence"/>
</dbReference>
<dbReference type="Pfam" id="PF16510">
    <property type="entry name" value="P22_portal"/>
    <property type="match status" value="1"/>
</dbReference>
<organism evidence="2 3">
    <name type="scientific">Candidatus Propionivibrio dominans</name>
    <dbReference type="NCBI Taxonomy" id="2954373"/>
    <lineage>
        <taxon>Bacteria</taxon>
        <taxon>Pseudomonadati</taxon>
        <taxon>Pseudomonadota</taxon>
        <taxon>Betaproteobacteria</taxon>
        <taxon>Rhodocyclales</taxon>
        <taxon>Rhodocyclaceae</taxon>
        <taxon>Propionivibrio</taxon>
    </lineage>
</organism>
<gene>
    <name evidence="2" type="ORF">IPJ48_17415</name>
</gene>
<dbReference type="AlphaFoldDB" id="A0A9D7I8U6"/>
<dbReference type="EMBL" id="JADJNC010000043">
    <property type="protein sequence ID" value="MBK7424711.1"/>
    <property type="molecule type" value="Genomic_DNA"/>
</dbReference>
<dbReference type="InterPro" id="IPR032427">
    <property type="entry name" value="P22_portal"/>
</dbReference>
<name>A0A9D7I8U6_9RHOO</name>
<sequence>MINSLSPDTGRANEQPGADGLSLAQFTRFFQEIQNQPAWRAKADTEMEYVDGNQLNSDILQKMKAIGMPPAVEPLIGPAIESVLGLEAKTRTDWRITADGLDGDDVADALNHKVNQAERQSGADKACSDAFKPQLAVGLGWVEVARESDPFKFQYRCDAVHRNEVFWDMLSKKPDLSDARYLVRRRWTDVEQAKLKFPQHKELIDRANGRWTDQFELSVDGGTSTDMALSWDQERGWSIEEQEWRDSEHGRVCLFEVWYRRWVSVTVLKTPDGRVVEYDKKNYMHNEALASGLIRPMKTIVSRMYVSFWMGPHKLHDGKTPYQHNNFPYVPFWGHKEDRTGVPFGVVRGMVYLQDNVNSAISKIRWGLSAIRTERTKGAVAYTDEVFRQQIARPDADIILNAEHMAQPGAQFKVFRDFQLNEQQYKMLGDSRSGIERASGITSGFQGQKGTATSGVQESTQIEQATQSLASLMDNFKFARTKVGELLLALIIEDMAEKPEKVTIRGNAVVPDREVLINQPTTDEQTGVQYLTNDVQRTRLKVALEDVPSTPSFRKQQSVSLAEAFKSLPPEYQPVVLPHLLNLMDVPDKEEILKAIQEVKDRPSPEMEKIKADNEFRDRELMMRYNQDKTQAEIAKLKAETVQTGTQSAFSAMQAGAQVAQMPQIAAIADAIYKLAGYQPPTPAGVDPNFPMPQGVLPPVDSAMPPVHQNTSPQFPPVPQQASSPMTGIETVQVNDNLPA</sequence>
<evidence type="ECO:0000313" key="2">
    <source>
        <dbReference type="EMBL" id="MBK7424711.1"/>
    </source>
</evidence>
<evidence type="ECO:0000256" key="1">
    <source>
        <dbReference type="SAM" id="MobiDB-lite"/>
    </source>
</evidence>
<feature type="region of interest" description="Disordered" evidence="1">
    <location>
        <begin position="708"/>
        <end position="728"/>
    </location>
</feature>
<protein>
    <recommendedName>
        <fullName evidence="4">Portal protein</fullName>
    </recommendedName>
</protein>